<protein>
    <submittedName>
        <fullName evidence="1">Uncharacterized protein</fullName>
    </submittedName>
</protein>
<dbReference type="BioCyc" id="FPRA718252:G1375-854-MONOMER"/>
<proteinExistence type="predicted"/>
<sequence>MIPLLVTLTAVTRVARRFFVN</sequence>
<dbReference type="Proteomes" id="UP000008804">
    <property type="component" value="Chromosome"/>
</dbReference>
<gene>
    <name evidence="1" type="ORF">FP2_10170</name>
</gene>
<organism evidence="1 2">
    <name type="scientific">Faecalibacterium prausnitzii L2-6</name>
    <dbReference type="NCBI Taxonomy" id="718252"/>
    <lineage>
        <taxon>Bacteria</taxon>
        <taxon>Bacillati</taxon>
        <taxon>Bacillota</taxon>
        <taxon>Clostridia</taxon>
        <taxon>Eubacteriales</taxon>
        <taxon>Oscillospiraceae</taxon>
        <taxon>Faecalibacterium</taxon>
    </lineage>
</organism>
<dbReference type="HOGENOM" id="CLU_3426510_0_0_9"/>
<accession>D4K4X7</accession>
<reference evidence="1 2" key="2">
    <citation type="submission" date="2010-03" db="EMBL/GenBank/DDBJ databases">
        <authorList>
            <person name="Pajon A."/>
        </authorList>
    </citation>
    <scope>NUCLEOTIDE SEQUENCE [LARGE SCALE GENOMIC DNA]</scope>
    <source>
        <strain evidence="2">L2-6</strain>
    </source>
</reference>
<keyword evidence="2" id="KW-1185">Reference proteome</keyword>
<evidence type="ECO:0000313" key="2">
    <source>
        <dbReference type="Proteomes" id="UP000008804"/>
    </source>
</evidence>
<dbReference type="AlphaFoldDB" id="D4K4X7"/>
<evidence type="ECO:0000313" key="1">
    <source>
        <dbReference type="EMBL" id="CBK98570.1"/>
    </source>
</evidence>
<dbReference type="EMBL" id="FP929045">
    <property type="protein sequence ID" value="CBK98570.1"/>
    <property type="molecule type" value="Genomic_DNA"/>
</dbReference>
<dbReference type="PATRIC" id="fig|718252.3.peg.2362"/>
<reference evidence="1 2" key="1">
    <citation type="submission" date="2010-03" db="EMBL/GenBank/DDBJ databases">
        <title>The genome sequence of Faecalibacterium prausnitzii L2/6.</title>
        <authorList>
            <consortium name="metaHIT consortium -- http://www.metahit.eu/"/>
            <person name="Pajon A."/>
            <person name="Turner K."/>
            <person name="Parkhill J."/>
            <person name="Duncan S."/>
            <person name="Flint H."/>
        </authorList>
    </citation>
    <scope>NUCLEOTIDE SEQUENCE [LARGE SCALE GENOMIC DNA]</scope>
    <source>
        <strain evidence="2">L2-6</strain>
    </source>
</reference>
<name>D4K4X7_9FIRM</name>
<dbReference type="KEGG" id="fpr:FP2_10170"/>